<name>A0A6J2TSV3_DROLE</name>
<proteinExistence type="inferred from homology"/>
<keyword evidence="11" id="KW-1278">Translocase</keyword>
<evidence type="ECO:0000259" key="22">
    <source>
        <dbReference type="PROSITE" id="PS50893"/>
    </source>
</evidence>
<evidence type="ECO:0000259" key="23">
    <source>
        <dbReference type="PROSITE" id="PS50929"/>
    </source>
</evidence>
<dbReference type="SUPFAM" id="SSF52540">
    <property type="entry name" value="P-loop containing nucleoside triphosphate hydrolases"/>
    <property type="match status" value="1"/>
</dbReference>
<dbReference type="GO" id="GO:0090374">
    <property type="term" value="P:oligopeptide export from mitochondrion"/>
    <property type="evidence" value="ECO:0007669"/>
    <property type="project" value="TreeGrafter"/>
</dbReference>
<dbReference type="CDD" id="cd03249">
    <property type="entry name" value="ABC_MTABC3_MDL1_MDL2"/>
    <property type="match status" value="1"/>
</dbReference>
<evidence type="ECO:0000256" key="20">
    <source>
        <dbReference type="ARBA" id="ARBA00083334"/>
    </source>
</evidence>
<sequence length="709" mass="78372">MLLNCTRLTHGCTSLRVSKIRRAVTAENFNIRFGSGSGSYNSHLQRLQTLLRPLNEPQALQLLRHHCTVARRLPATQKQQLLGARWMWVSRVHSSIRRGLAQHSKREPNAHNVEISPVKMPKSEYARLLSLAKSEKYVLLAGIGCLIVSSAITMSVPFVLGKVIDVVFNKSGLDSAALASLREYSFMLFWVFVLGGVMNFSRVYLFSSAALRMVRELRSRVYRSMLMQEVGWFDTKGSGELINRLSNDTFMVGRSLSQNVSDGLRSLAMIGVGTGMMIYTSPQLALVSALVVPAMAGIAIVYGRAVRRITRSELDKYAEIMKYAEERFGNVKTVKTFCREQQECETFDRKLDEALEIGYKEVRAKSIFFGLTGFSGNFIIISVLYYGGTLVLADALTIGALASFMIYAGYVSISMNGLSNFYSELNKGVGAGMRIWEILDRKYTIPIDQGLVPQKKPIGEVVFQAVDFNFPSRPDSKVLSEFSLTLLPGQTTAVVGRSGSGKTTIASLLLRLYDPQGGSVLLDGVDLRTLNPQWLRSNVGAVTQEPVLFSGSIRENILYGLNQGEQVSEELLQQVVREAHVDEFTSHLPDGLETLVGQRGMMLSGGQKQRVAIARALIKNPIILILDEATSALDSVSEELVQRALDQLVQGRTVLTIAHRLSTIRNADKIAVLENGQIVEQGSYDELMGNRDGAFRELVSKQAFGANRS</sequence>
<dbReference type="PROSITE" id="PS50929">
    <property type="entry name" value="ABC_TM1F"/>
    <property type="match status" value="1"/>
</dbReference>
<feature type="domain" description="ABC transporter" evidence="22">
    <location>
        <begin position="463"/>
        <end position="700"/>
    </location>
</feature>
<feature type="transmembrane region" description="Helical" evidence="21">
    <location>
        <begin position="285"/>
        <end position="303"/>
    </location>
</feature>
<evidence type="ECO:0000256" key="8">
    <source>
        <dbReference type="ARBA" id="ARBA00022840"/>
    </source>
</evidence>
<keyword evidence="13" id="KW-0007">Acetylation</keyword>
<dbReference type="InterPro" id="IPR003593">
    <property type="entry name" value="AAA+_ATPase"/>
</dbReference>
<dbReference type="Pfam" id="PF00664">
    <property type="entry name" value="ABC_membrane"/>
    <property type="match status" value="1"/>
</dbReference>
<evidence type="ECO:0000256" key="16">
    <source>
        <dbReference type="ARBA" id="ARBA00052250"/>
    </source>
</evidence>
<accession>A0A6J2TSV3</accession>
<dbReference type="OrthoDB" id="6500128at2759"/>
<keyword evidence="8 25" id="KW-0067">ATP-binding</keyword>
<dbReference type="SMART" id="SM00382">
    <property type="entry name" value="AAA"/>
    <property type="match status" value="1"/>
</dbReference>
<keyword evidence="9" id="KW-0460">Magnesium</keyword>
<evidence type="ECO:0000313" key="25">
    <source>
        <dbReference type="RefSeq" id="XP_030378233.1"/>
    </source>
</evidence>
<keyword evidence="24" id="KW-1185">Reference proteome</keyword>
<keyword evidence="6" id="KW-0547">Nucleotide-binding</keyword>
<dbReference type="SUPFAM" id="SSF90123">
    <property type="entry name" value="ABC transporter transmembrane region"/>
    <property type="match status" value="1"/>
</dbReference>
<evidence type="ECO:0000256" key="14">
    <source>
        <dbReference type="ARBA" id="ARBA00023128"/>
    </source>
</evidence>
<comment type="subcellular location">
    <subcellularLocation>
        <location evidence="1">Mitochondrion inner membrane</location>
        <topology evidence="1">Multi-pass membrane protein</topology>
    </subcellularLocation>
</comment>
<dbReference type="InterPro" id="IPR011527">
    <property type="entry name" value="ABC1_TM_dom"/>
</dbReference>
<evidence type="ECO:0000256" key="13">
    <source>
        <dbReference type="ARBA" id="ARBA00022990"/>
    </source>
</evidence>
<feature type="transmembrane region" description="Helical" evidence="21">
    <location>
        <begin position="367"/>
        <end position="386"/>
    </location>
</feature>
<dbReference type="GO" id="GO:0005743">
    <property type="term" value="C:mitochondrial inner membrane"/>
    <property type="evidence" value="ECO:0007669"/>
    <property type="project" value="UniProtKB-SubCell"/>
</dbReference>
<dbReference type="Gene3D" id="1.20.1560.10">
    <property type="entry name" value="ABC transporter type 1, transmembrane domain"/>
    <property type="match status" value="1"/>
</dbReference>
<dbReference type="CDD" id="cd18573">
    <property type="entry name" value="ABC_6TM_ABCB10_like"/>
    <property type="match status" value="1"/>
</dbReference>
<evidence type="ECO:0000256" key="10">
    <source>
        <dbReference type="ARBA" id="ARBA00022946"/>
    </source>
</evidence>
<gene>
    <name evidence="25" type="primary">LOC115626867</name>
</gene>
<dbReference type="AlphaFoldDB" id="A0A6J2TSV3"/>
<feature type="transmembrane region" description="Helical" evidence="21">
    <location>
        <begin position="137"/>
        <end position="164"/>
    </location>
</feature>
<keyword evidence="14" id="KW-0496">Mitochondrion</keyword>
<evidence type="ECO:0000256" key="17">
    <source>
        <dbReference type="ARBA" id="ARBA00055589"/>
    </source>
</evidence>
<evidence type="ECO:0000256" key="12">
    <source>
        <dbReference type="ARBA" id="ARBA00022989"/>
    </source>
</evidence>
<dbReference type="Gene3D" id="3.40.50.300">
    <property type="entry name" value="P-loop containing nucleotide triphosphate hydrolases"/>
    <property type="match status" value="1"/>
</dbReference>
<evidence type="ECO:0000256" key="4">
    <source>
        <dbReference type="ARBA" id="ARBA00022692"/>
    </source>
</evidence>
<dbReference type="GO" id="GO:0015421">
    <property type="term" value="F:ABC-type oligopeptide transporter activity"/>
    <property type="evidence" value="ECO:0007669"/>
    <property type="project" value="TreeGrafter"/>
</dbReference>
<dbReference type="PROSITE" id="PS00211">
    <property type="entry name" value="ABC_TRANSPORTER_1"/>
    <property type="match status" value="1"/>
</dbReference>
<evidence type="ECO:0000256" key="11">
    <source>
        <dbReference type="ARBA" id="ARBA00022967"/>
    </source>
</evidence>
<evidence type="ECO:0000256" key="18">
    <source>
        <dbReference type="ARBA" id="ARBA00072683"/>
    </source>
</evidence>
<keyword evidence="7" id="KW-0999">Mitochondrion inner membrane</keyword>
<dbReference type="GO" id="GO:0046872">
    <property type="term" value="F:metal ion binding"/>
    <property type="evidence" value="ECO:0007669"/>
    <property type="project" value="UniProtKB-KW"/>
</dbReference>
<evidence type="ECO:0000256" key="19">
    <source>
        <dbReference type="ARBA" id="ARBA00075187"/>
    </source>
</evidence>
<evidence type="ECO:0000256" key="9">
    <source>
        <dbReference type="ARBA" id="ARBA00022842"/>
    </source>
</evidence>
<comment type="catalytic activity">
    <reaction evidence="16">
        <text>biliverdin IXalpha(in) + ATP + H2O = biliverdin IXalpha(out) + ADP + phosphate + H(+)</text>
        <dbReference type="Rhea" id="RHEA:82359"/>
        <dbReference type="ChEBI" id="CHEBI:15377"/>
        <dbReference type="ChEBI" id="CHEBI:15378"/>
        <dbReference type="ChEBI" id="CHEBI:30616"/>
        <dbReference type="ChEBI" id="CHEBI:43474"/>
        <dbReference type="ChEBI" id="CHEBI:57991"/>
        <dbReference type="ChEBI" id="CHEBI:456216"/>
    </reaction>
    <physiologicalReaction direction="left-to-right" evidence="16">
        <dbReference type="Rhea" id="RHEA:82360"/>
    </physiologicalReaction>
</comment>
<evidence type="ECO:0000256" key="15">
    <source>
        <dbReference type="ARBA" id="ARBA00023136"/>
    </source>
</evidence>
<dbReference type="Pfam" id="PF00005">
    <property type="entry name" value="ABC_tran"/>
    <property type="match status" value="1"/>
</dbReference>
<feature type="transmembrane region" description="Helical" evidence="21">
    <location>
        <begin position="392"/>
        <end position="413"/>
    </location>
</feature>
<dbReference type="RefSeq" id="XP_030378233.1">
    <property type="nucleotide sequence ID" value="XM_030522373.1"/>
</dbReference>
<evidence type="ECO:0000256" key="2">
    <source>
        <dbReference type="ARBA" id="ARBA00005580"/>
    </source>
</evidence>
<keyword evidence="15 21" id="KW-0472">Membrane</keyword>
<organism evidence="24 25">
    <name type="scientific">Drosophila lebanonensis</name>
    <name type="common">Fruit fly</name>
    <name type="synonym">Scaptodrosophila lebanonensis</name>
    <dbReference type="NCBI Taxonomy" id="7225"/>
    <lineage>
        <taxon>Eukaryota</taxon>
        <taxon>Metazoa</taxon>
        <taxon>Ecdysozoa</taxon>
        <taxon>Arthropoda</taxon>
        <taxon>Hexapoda</taxon>
        <taxon>Insecta</taxon>
        <taxon>Pterygota</taxon>
        <taxon>Neoptera</taxon>
        <taxon>Endopterygota</taxon>
        <taxon>Diptera</taxon>
        <taxon>Brachycera</taxon>
        <taxon>Muscomorpha</taxon>
        <taxon>Ephydroidea</taxon>
        <taxon>Drosophilidae</taxon>
        <taxon>Scaptodrosophila</taxon>
    </lineage>
</organism>
<reference evidence="25" key="1">
    <citation type="submission" date="2025-08" db="UniProtKB">
        <authorList>
            <consortium name="RefSeq"/>
        </authorList>
    </citation>
    <scope>IDENTIFICATION</scope>
    <source>
        <strain evidence="25">11010-0011.00</strain>
        <tissue evidence="25">Whole body</tissue>
    </source>
</reference>
<dbReference type="PANTHER" id="PTHR43394:SF1">
    <property type="entry name" value="ATP-BINDING CASSETTE SUB-FAMILY B MEMBER 10, MITOCHONDRIAL"/>
    <property type="match status" value="1"/>
</dbReference>
<evidence type="ECO:0000256" key="3">
    <source>
        <dbReference type="ARBA" id="ARBA00022448"/>
    </source>
</evidence>
<dbReference type="PANTHER" id="PTHR43394">
    <property type="entry name" value="ATP-DEPENDENT PERMEASE MDL1, MITOCHONDRIAL"/>
    <property type="match status" value="1"/>
</dbReference>
<dbReference type="InterPro" id="IPR036640">
    <property type="entry name" value="ABC1_TM_sf"/>
</dbReference>
<dbReference type="InterPro" id="IPR039421">
    <property type="entry name" value="Type_1_exporter"/>
</dbReference>
<keyword evidence="3" id="KW-0813">Transport</keyword>
<comment type="similarity">
    <text evidence="2">Belongs to the ABC transporter superfamily. ABCB family. Mitochondrial peptide exporter (TC 3.A.1.212) subfamily.</text>
</comment>
<dbReference type="FunFam" id="1.20.1560.10:FF:000048">
    <property type="entry name" value="ATP-binding cassette sub-family B member 10, mitochondrial"/>
    <property type="match status" value="1"/>
</dbReference>
<keyword evidence="10" id="KW-0809">Transit peptide</keyword>
<dbReference type="GO" id="GO:0042802">
    <property type="term" value="F:identical protein binding"/>
    <property type="evidence" value="ECO:0007669"/>
    <property type="project" value="UniProtKB-ARBA"/>
</dbReference>
<feature type="domain" description="ABC transmembrane type-1" evidence="23">
    <location>
        <begin position="140"/>
        <end position="427"/>
    </location>
</feature>
<dbReference type="GeneID" id="115626867"/>
<dbReference type="PIRSF" id="PIRSF002773">
    <property type="entry name" value="ABC_prm/ATPase_B"/>
    <property type="match status" value="1"/>
</dbReference>
<protein>
    <recommendedName>
        <fullName evidence="18">ATP-binding cassette sub-family B member 10, mitochondrial</fullName>
    </recommendedName>
    <alternativeName>
        <fullName evidence="19">ABC-mitochondrial erythroid protein</fullName>
    </alternativeName>
    <alternativeName>
        <fullName evidence="20">ATP-binding cassette transporter 10</fullName>
    </alternativeName>
</protein>
<evidence type="ECO:0000256" key="1">
    <source>
        <dbReference type="ARBA" id="ARBA00004448"/>
    </source>
</evidence>
<feature type="transmembrane region" description="Helical" evidence="21">
    <location>
        <begin position="184"/>
        <end position="205"/>
    </location>
</feature>
<dbReference type="GO" id="GO:0016887">
    <property type="term" value="F:ATP hydrolysis activity"/>
    <property type="evidence" value="ECO:0007669"/>
    <property type="project" value="InterPro"/>
</dbReference>
<evidence type="ECO:0000256" key="5">
    <source>
        <dbReference type="ARBA" id="ARBA00022723"/>
    </source>
</evidence>
<dbReference type="PROSITE" id="PS50893">
    <property type="entry name" value="ABC_TRANSPORTER_2"/>
    <property type="match status" value="1"/>
</dbReference>
<dbReference type="InterPro" id="IPR027417">
    <property type="entry name" value="P-loop_NTPase"/>
</dbReference>
<comment type="function">
    <text evidence="17">ATP-dependent transporter located in the mitochondrial inner membrane that catalyzes the export of biliverdin from the mitochondrial matrix, and plays a crucial role in hemoglobin synthesis and antioxidative stress. Participates in the early step of the heme biosynthetic process during insertion of iron into protoporphyrin IX (PPIX). Involved in the stabilization of the iron transporter mitoferrin-1/SLC25A37. In addition may be involved in mitochondrial unfolded protein response (UPRmt) signaling pathway, although ABCB10 probably does not participate in peptide export from mitochondria.</text>
</comment>
<keyword evidence="12 21" id="KW-1133">Transmembrane helix</keyword>
<feature type="transmembrane region" description="Helical" evidence="21">
    <location>
        <begin position="263"/>
        <end position="279"/>
    </location>
</feature>
<dbReference type="Proteomes" id="UP000504634">
    <property type="component" value="Unplaced"/>
</dbReference>
<keyword evidence="4 21" id="KW-0812">Transmembrane</keyword>
<dbReference type="FunFam" id="3.40.50.300:FF:000403">
    <property type="entry name" value="ATP-binding cassette sub-family B member 8, mitochondrial"/>
    <property type="match status" value="1"/>
</dbReference>
<evidence type="ECO:0000256" key="6">
    <source>
        <dbReference type="ARBA" id="ARBA00022741"/>
    </source>
</evidence>
<dbReference type="InterPro" id="IPR003439">
    <property type="entry name" value="ABC_transporter-like_ATP-bd"/>
</dbReference>
<keyword evidence="5" id="KW-0479">Metal-binding</keyword>
<dbReference type="GO" id="GO:0005524">
    <property type="term" value="F:ATP binding"/>
    <property type="evidence" value="ECO:0007669"/>
    <property type="project" value="UniProtKB-KW"/>
</dbReference>
<evidence type="ECO:0000313" key="24">
    <source>
        <dbReference type="Proteomes" id="UP000504634"/>
    </source>
</evidence>
<dbReference type="InterPro" id="IPR017871">
    <property type="entry name" value="ABC_transporter-like_CS"/>
</dbReference>
<evidence type="ECO:0000256" key="21">
    <source>
        <dbReference type="SAM" id="Phobius"/>
    </source>
</evidence>
<evidence type="ECO:0000256" key="7">
    <source>
        <dbReference type="ARBA" id="ARBA00022792"/>
    </source>
</evidence>